<dbReference type="RefSeq" id="XP_008073201.1">
    <property type="nucleotide sequence ID" value="XM_008075010.1"/>
</dbReference>
<name>L2GXI3_VAVCU</name>
<gene>
    <name evidence="2" type="ORF">VCUG_00180</name>
    <name evidence="1" type="ORF">VCUG_01810</name>
</gene>
<evidence type="ECO:0000313" key="1">
    <source>
        <dbReference type="EMBL" id="ELA46724.1"/>
    </source>
</evidence>
<keyword evidence="3" id="KW-1185">Reference proteome</keyword>
<dbReference type="VEuPathDB" id="MicrosporidiaDB:VCUG_00180"/>
<dbReference type="EMBL" id="GL877435">
    <property type="protein sequence ID" value="ELA46724.1"/>
    <property type="molecule type" value="Genomic_DNA"/>
</dbReference>
<evidence type="ECO:0000313" key="3">
    <source>
        <dbReference type="Proteomes" id="UP000011081"/>
    </source>
</evidence>
<organism evidence="2 3">
    <name type="scientific">Vavraia culicis (isolate floridensis)</name>
    <name type="common">Microsporidian parasite</name>
    <dbReference type="NCBI Taxonomy" id="948595"/>
    <lineage>
        <taxon>Eukaryota</taxon>
        <taxon>Fungi</taxon>
        <taxon>Fungi incertae sedis</taxon>
        <taxon>Microsporidia</taxon>
        <taxon>Pleistophoridae</taxon>
        <taxon>Vavraia</taxon>
    </lineage>
</organism>
<proteinExistence type="predicted"/>
<evidence type="ECO:0000313" key="2">
    <source>
        <dbReference type="EMBL" id="ELA48344.1"/>
    </source>
</evidence>
<reference evidence="2" key="1">
    <citation type="submission" date="2011-03" db="EMBL/GenBank/DDBJ databases">
        <title>The Genome Sequence of Vavraia culicis strain floridensis.</title>
        <authorList>
            <consortium name="The Broad Institute Genome Sequencing Platform"/>
            <person name="Cuomo C."/>
            <person name="Becnel J."/>
            <person name="Sanscrainte N."/>
            <person name="Young S.K."/>
            <person name="Zeng Q."/>
            <person name="Gargeya S."/>
            <person name="Fitzgerald M."/>
            <person name="Haas B."/>
            <person name="Abouelleil A."/>
            <person name="Alvarado L."/>
            <person name="Arachchi H.M."/>
            <person name="Berlin A."/>
            <person name="Chapman S.B."/>
            <person name="Gearin G."/>
            <person name="Goldberg J."/>
            <person name="Griggs A."/>
            <person name="Gujja S."/>
            <person name="Hansen M."/>
            <person name="Heiman D."/>
            <person name="Howarth C."/>
            <person name="Larimer J."/>
            <person name="Lui A."/>
            <person name="MacDonald P.J.P."/>
            <person name="McCowen C."/>
            <person name="Montmayeur A."/>
            <person name="Murphy C."/>
            <person name="Neiman D."/>
            <person name="Pearson M."/>
            <person name="Priest M."/>
            <person name="Roberts A."/>
            <person name="Saif S."/>
            <person name="Shea T."/>
            <person name="Sisk P."/>
            <person name="Stolte C."/>
            <person name="Sykes S."/>
            <person name="Wortman J."/>
            <person name="Nusbaum C."/>
            <person name="Birren B."/>
        </authorList>
    </citation>
    <scope>NUCLEOTIDE SEQUENCE</scope>
    <source>
        <strain evidence="2">Floridensis</strain>
    </source>
</reference>
<dbReference type="Proteomes" id="UP000011081">
    <property type="component" value="Unassembled WGS sequence"/>
</dbReference>
<dbReference type="GeneID" id="19878071"/>
<accession>L2GXI3</accession>
<dbReference type="OrthoDB" id="2197496at2759"/>
<dbReference type="GeneID" id="19879681"/>
<dbReference type="RefSeq" id="XP_008074824.1">
    <property type="nucleotide sequence ID" value="XM_008076633.1"/>
</dbReference>
<protein>
    <submittedName>
        <fullName evidence="2">Uncharacterized protein</fullName>
    </submittedName>
</protein>
<dbReference type="VEuPathDB" id="MicrosporidiaDB:VCUG_01810"/>
<reference evidence="2" key="3">
    <citation type="submission" date="2011-03" db="EMBL/GenBank/DDBJ databases">
        <authorList>
            <consortium name="The Broad Institute Genome Sequencing Platform"/>
            <consortium name="The Broad Institute Genome Sequencing Center for Infectious Disease"/>
            <person name="Cuomo C."/>
            <person name="Becnel J."/>
            <person name="Sanscrainte N."/>
            <person name="Young S.K."/>
            <person name="Zeng Q."/>
            <person name="Gargeya S."/>
            <person name="Fitzgerald M."/>
            <person name="Haas B."/>
            <person name="Abouelleil A."/>
            <person name="Alvarado L."/>
            <person name="Arachchi H.M."/>
            <person name="Berlin A."/>
            <person name="Brown A."/>
            <person name="Chapman S.B."/>
            <person name="Chen Z."/>
            <person name="Dunbar C."/>
            <person name="Freedman E."/>
            <person name="Gearin G."/>
            <person name="Gellesch M."/>
            <person name="Goldberg J."/>
            <person name="Griggs A."/>
            <person name="Gujja S."/>
            <person name="Heilman E.R."/>
            <person name="Heiman D."/>
            <person name="Howarth C."/>
            <person name="Larson L."/>
            <person name="Lui A."/>
            <person name="MacDonald P.J.P."/>
            <person name="Mehta T."/>
            <person name="Montmayeur A."/>
            <person name="Murphy C."/>
            <person name="Neiman D."/>
            <person name="Pearson M."/>
            <person name="Priest M."/>
            <person name="Roberts A."/>
            <person name="Saif S."/>
            <person name="Shea T."/>
            <person name="Shenoy N."/>
            <person name="Sisk P."/>
            <person name="Stolte C."/>
            <person name="Sykes S."/>
            <person name="White J."/>
            <person name="Yandava C."/>
            <person name="Wortman J."/>
            <person name="Nusbaum C."/>
            <person name="Birren B."/>
        </authorList>
    </citation>
    <scope>NUCLEOTIDE SEQUENCE</scope>
    <source>
        <strain evidence="2">Floridensis</strain>
    </source>
</reference>
<dbReference type="HOGENOM" id="CLU_170542_0_0_1"/>
<dbReference type="EMBL" id="GL877405">
    <property type="protein sequence ID" value="ELA48344.1"/>
    <property type="molecule type" value="Genomic_DNA"/>
</dbReference>
<dbReference type="AlphaFoldDB" id="L2GXI3"/>
<sequence>MHKITSIYAQQTHIIARKIQNSSLEGKVNMLKHYNVPVIIFDFCGGILKYNTLIELNMSYYFVFDYESVKNEINSTIEGDDIVFLLFDWRLNEDVKDFMERKTKKNVFILINSK</sequence>
<reference evidence="3" key="2">
    <citation type="submission" date="2011-03" db="EMBL/GenBank/DDBJ databases">
        <title>The genome sequence of Vavraia culicis strain floridensis.</title>
        <authorList>
            <consortium name="The Broad Institute Genome Sequencing Platform"/>
            <person name="Cuomo C."/>
            <person name="Becnel J."/>
            <person name="Sanscrainte N."/>
            <person name="Young S.K."/>
            <person name="Zeng Q."/>
            <person name="Gargeya S."/>
            <person name="Fitzgerald M."/>
            <person name="Haas B."/>
            <person name="Abouelleil A."/>
            <person name="Alvarado L."/>
            <person name="Arachchi H.M."/>
            <person name="Berlin A."/>
            <person name="Chapman S.B."/>
            <person name="Gearin G."/>
            <person name="Goldberg J."/>
            <person name="Griggs A."/>
            <person name="Gujja S."/>
            <person name="Hansen M."/>
            <person name="Heiman D."/>
            <person name="Howarth C."/>
            <person name="Larimer J."/>
            <person name="Lui A."/>
            <person name="MacDonald P.J.P."/>
            <person name="McCowen C."/>
            <person name="Montmayeur A."/>
            <person name="Murphy C."/>
            <person name="Neiman D."/>
            <person name="Pearson M."/>
            <person name="Priest M."/>
            <person name="Roberts A."/>
            <person name="Saif S."/>
            <person name="Shea T."/>
            <person name="Sisk P."/>
            <person name="Stolte C."/>
            <person name="Sykes S."/>
            <person name="Wortman J."/>
            <person name="Nusbaum C."/>
            <person name="Birren B."/>
        </authorList>
    </citation>
    <scope>NUCLEOTIDE SEQUENCE [LARGE SCALE GENOMIC DNA]</scope>
    <source>
        <strain evidence="3">floridensis</strain>
    </source>
</reference>